<evidence type="ECO:0000256" key="7">
    <source>
        <dbReference type="HAMAP-Rule" id="MF_00109"/>
    </source>
</evidence>
<dbReference type="EC" id="2.7.1.71" evidence="7"/>
<proteinExistence type="inferred from homology"/>
<dbReference type="PANTHER" id="PTHR21087">
    <property type="entry name" value="SHIKIMATE KINASE"/>
    <property type="match status" value="1"/>
</dbReference>
<keyword evidence="4 7" id="KW-0418">Kinase</keyword>
<accession>A0A916UFR3</accession>
<comment type="function">
    <text evidence="7">Catalyzes the specific phosphorylation of the 3-hydroxyl group of shikimic acid using ATP as a cosubstrate.</text>
</comment>
<dbReference type="GO" id="GO:0005524">
    <property type="term" value="F:ATP binding"/>
    <property type="evidence" value="ECO:0007669"/>
    <property type="project" value="UniProtKB-UniRule"/>
</dbReference>
<feature type="binding site" evidence="7">
    <location>
        <position position="139"/>
    </location>
    <ligand>
        <name>substrate</name>
    </ligand>
</feature>
<keyword evidence="3 7" id="KW-0547">Nucleotide-binding</keyword>
<dbReference type="InterPro" id="IPR027417">
    <property type="entry name" value="P-loop_NTPase"/>
</dbReference>
<dbReference type="GO" id="GO:0009423">
    <property type="term" value="P:chorismate biosynthetic process"/>
    <property type="evidence" value="ECO:0007669"/>
    <property type="project" value="UniProtKB-UniRule"/>
</dbReference>
<protein>
    <recommendedName>
        <fullName evidence="7">Shikimate kinase</fullName>
        <shortName evidence="7">SK</shortName>
        <ecNumber evidence="7">2.7.1.71</ecNumber>
    </recommendedName>
</protein>
<dbReference type="GO" id="GO:0004765">
    <property type="term" value="F:shikimate kinase activity"/>
    <property type="evidence" value="ECO:0007669"/>
    <property type="project" value="UniProtKB-UniRule"/>
</dbReference>
<feature type="binding site" evidence="7">
    <location>
        <position position="56"/>
    </location>
    <ligand>
        <name>substrate</name>
    </ligand>
</feature>
<dbReference type="GO" id="GO:0005829">
    <property type="term" value="C:cytosol"/>
    <property type="evidence" value="ECO:0007669"/>
    <property type="project" value="TreeGrafter"/>
</dbReference>
<dbReference type="Gene3D" id="3.40.50.300">
    <property type="entry name" value="P-loop containing nucleotide triphosphate hydrolases"/>
    <property type="match status" value="1"/>
</dbReference>
<dbReference type="InterPro" id="IPR031322">
    <property type="entry name" value="Shikimate/glucono_kinase"/>
</dbReference>
<organism evidence="8 9">
    <name type="scientific">Pedobacter quisquiliarum</name>
    <dbReference type="NCBI Taxonomy" id="1834438"/>
    <lineage>
        <taxon>Bacteria</taxon>
        <taxon>Pseudomonadati</taxon>
        <taxon>Bacteroidota</taxon>
        <taxon>Sphingobacteriia</taxon>
        <taxon>Sphingobacteriales</taxon>
        <taxon>Sphingobacteriaceae</taxon>
        <taxon>Pedobacter</taxon>
    </lineage>
</organism>
<dbReference type="PRINTS" id="PR01100">
    <property type="entry name" value="SHIKIMTKNASE"/>
</dbReference>
<dbReference type="GO" id="GO:0009073">
    <property type="term" value="P:aromatic amino acid family biosynthetic process"/>
    <property type="evidence" value="ECO:0007669"/>
    <property type="project" value="UniProtKB-KW"/>
</dbReference>
<evidence type="ECO:0000256" key="2">
    <source>
        <dbReference type="ARBA" id="ARBA00022679"/>
    </source>
</evidence>
<gene>
    <name evidence="7 8" type="primary">aroK</name>
    <name evidence="8" type="ORF">GCM10011387_23380</name>
</gene>
<feature type="binding site" evidence="7">
    <location>
        <position position="32"/>
    </location>
    <ligand>
        <name>substrate</name>
    </ligand>
</feature>
<evidence type="ECO:0000256" key="5">
    <source>
        <dbReference type="ARBA" id="ARBA00022840"/>
    </source>
</evidence>
<dbReference type="EMBL" id="BMIL01000007">
    <property type="protein sequence ID" value="GGC69311.1"/>
    <property type="molecule type" value="Genomic_DNA"/>
</dbReference>
<keyword evidence="9" id="KW-1185">Reference proteome</keyword>
<comment type="catalytic activity">
    <reaction evidence="7">
        <text>shikimate + ATP = 3-phosphoshikimate + ADP + H(+)</text>
        <dbReference type="Rhea" id="RHEA:13121"/>
        <dbReference type="ChEBI" id="CHEBI:15378"/>
        <dbReference type="ChEBI" id="CHEBI:30616"/>
        <dbReference type="ChEBI" id="CHEBI:36208"/>
        <dbReference type="ChEBI" id="CHEBI:145989"/>
        <dbReference type="ChEBI" id="CHEBI:456216"/>
        <dbReference type="EC" id="2.7.1.71"/>
    </reaction>
</comment>
<dbReference type="CDD" id="cd00464">
    <property type="entry name" value="SK"/>
    <property type="match status" value="1"/>
</dbReference>
<evidence type="ECO:0000313" key="8">
    <source>
        <dbReference type="EMBL" id="GGC69311.1"/>
    </source>
</evidence>
<comment type="subcellular location">
    <subcellularLocation>
        <location evidence="7">Cytoplasm</location>
    </subcellularLocation>
</comment>
<dbReference type="GO" id="GO:0000287">
    <property type="term" value="F:magnesium ion binding"/>
    <property type="evidence" value="ECO:0007669"/>
    <property type="project" value="UniProtKB-UniRule"/>
</dbReference>
<comment type="caution">
    <text evidence="8">The sequence shown here is derived from an EMBL/GenBank/DDBJ whole genome shotgun (WGS) entry which is preliminary data.</text>
</comment>
<comment type="caution">
    <text evidence="7">Lacks conserved residue(s) required for the propagation of feature annotation.</text>
</comment>
<evidence type="ECO:0000313" key="9">
    <source>
        <dbReference type="Proteomes" id="UP000651668"/>
    </source>
</evidence>
<comment type="cofactor">
    <cofactor evidence="7">
        <name>Mg(2+)</name>
        <dbReference type="ChEBI" id="CHEBI:18420"/>
    </cofactor>
    <text evidence="7">Binds 1 Mg(2+) ion per subunit.</text>
</comment>
<feature type="binding site" evidence="7">
    <location>
        <position position="78"/>
    </location>
    <ligand>
        <name>substrate</name>
    </ligand>
</feature>
<keyword evidence="7" id="KW-0460">Magnesium</keyword>
<dbReference type="HAMAP" id="MF_00109">
    <property type="entry name" value="Shikimate_kinase"/>
    <property type="match status" value="1"/>
</dbReference>
<keyword evidence="7" id="KW-0479">Metal-binding</keyword>
<comment type="pathway">
    <text evidence="7">Metabolic intermediate biosynthesis; chorismate biosynthesis; chorismate from D-erythrose 4-phosphate and phosphoenolpyruvate: step 5/7.</text>
</comment>
<dbReference type="InterPro" id="IPR000623">
    <property type="entry name" value="Shikimate_kinase/TSH1"/>
</dbReference>
<dbReference type="PANTHER" id="PTHR21087:SF16">
    <property type="entry name" value="SHIKIMATE KINASE 1, CHLOROPLASTIC"/>
    <property type="match status" value="1"/>
</dbReference>
<keyword evidence="2 7" id="KW-0808">Transferase</keyword>
<dbReference type="Pfam" id="PF01202">
    <property type="entry name" value="SKI"/>
    <property type="match status" value="1"/>
</dbReference>
<evidence type="ECO:0000256" key="4">
    <source>
        <dbReference type="ARBA" id="ARBA00022777"/>
    </source>
</evidence>
<keyword evidence="1 7" id="KW-0028">Amino-acid biosynthesis</keyword>
<feature type="binding site" evidence="7">
    <location>
        <position position="117"/>
    </location>
    <ligand>
        <name>ATP</name>
        <dbReference type="ChEBI" id="CHEBI:30616"/>
    </ligand>
</feature>
<dbReference type="GO" id="GO:0008652">
    <property type="term" value="P:amino acid biosynthetic process"/>
    <property type="evidence" value="ECO:0007669"/>
    <property type="project" value="UniProtKB-KW"/>
</dbReference>
<comment type="subunit">
    <text evidence="7">Monomer.</text>
</comment>
<evidence type="ECO:0000256" key="6">
    <source>
        <dbReference type="ARBA" id="ARBA00023141"/>
    </source>
</evidence>
<keyword evidence="5 7" id="KW-0067">ATP-binding</keyword>
<dbReference type="AlphaFoldDB" id="A0A916UFR3"/>
<dbReference type="RefSeq" id="WP_188627084.1">
    <property type="nucleotide sequence ID" value="NZ_BMIL01000007.1"/>
</dbReference>
<dbReference type="SUPFAM" id="SSF52540">
    <property type="entry name" value="P-loop containing nucleoside triphosphate hydrolases"/>
    <property type="match status" value="1"/>
</dbReference>
<name>A0A916UFR3_9SPHI</name>
<evidence type="ECO:0000256" key="1">
    <source>
        <dbReference type="ARBA" id="ARBA00022605"/>
    </source>
</evidence>
<reference evidence="8" key="2">
    <citation type="submission" date="2020-09" db="EMBL/GenBank/DDBJ databases">
        <authorList>
            <person name="Sun Q."/>
            <person name="Zhou Y."/>
        </authorList>
    </citation>
    <scope>NUCLEOTIDE SEQUENCE</scope>
    <source>
        <strain evidence="8">CGMCC 1.15343</strain>
    </source>
</reference>
<evidence type="ECO:0000256" key="3">
    <source>
        <dbReference type="ARBA" id="ARBA00022741"/>
    </source>
</evidence>
<sequence length="170" mass="18867">MKIFLIGFMGSGKTTSGKRLASALKVPFFDLDHQITAETGMSIPAYFAEHGEPAFRSLEQQVLQHFAYPVDCVISTGGGTPCYFDNMEWMNANGLTVFIDMPAMALAKRLEPGKHKRPLLKDLDVDGMVKFITEKLDERLPYYNKAQVIINGVNLNTELLQAAVRNAPAK</sequence>
<keyword evidence="7" id="KW-0963">Cytoplasm</keyword>
<keyword evidence="6 7" id="KW-0057">Aromatic amino acid biosynthesis</keyword>
<reference evidence="8" key="1">
    <citation type="journal article" date="2014" name="Int. J. Syst. Evol. Microbiol.">
        <title>Complete genome sequence of Corynebacterium casei LMG S-19264T (=DSM 44701T), isolated from a smear-ripened cheese.</title>
        <authorList>
            <consortium name="US DOE Joint Genome Institute (JGI-PGF)"/>
            <person name="Walter F."/>
            <person name="Albersmeier A."/>
            <person name="Kalinowski J."/>
            <person name="Ruckert C."/>
        </authorList>
    </citation>
    <scope>NUCLEOTIDE SEQUENCE</scope>
    <source>
        <strain evidence="8">CGMCC 1.15343</strain>
    </source>
</reference>
<dbReference type="Proteomes" id="UP000651668">
    <property type="component" value="Unassembled WGS sequence"/>
</dbReference>
<feature type="binding site" evidence="7">
    <location>
        <begin position="10"/>
        <end position="15"/>
    </location>
    <ligand>
        <name>ATP</name>
        <dbReference type="ChEBI" id="CHEBI:30616"/>
    </ligand>
</feature>
<comment type="similarity">
    <text evidence="7">Belongs to the shikimate kinase family.</text>
</comment>
<feature type="binding site" evidence="7">
    <location>
        <position position="14"/>
    </location>
    <ligand>
        <name>Mg(2+)</name>
        <dbReference type="ChEBI" id="CHEBI:18420"/>
    </ligand>
</feature>